<protein>
    <submittedName>
        <fullName evidence="6">Uncharacterized protein</fullName>
    </submittedName>
</protein>
<dbReference type="Proteomes" id="UP001320245">
    <property type="component" value="Unassembled WGS sequence"/>
</dbReference>
<keyword evidence="7" id="KW-1185">Reference proteome</keyword>
<evidence type="ECO:0000313" key="6">
    <source>
        <dbReference type="EMBL" id="KAK7736709.1"/>
    </source>
</evidence>
<dbReference type="Pfam" id="PF00195">
    <property type="entry name" value="Chal_sti_synt_N"/>
    <property type="match status" value="1"/>
</dbReference>
<dbReference type="Pfam" id="PF02797">
    <property type="entry name" value="Chal_sti_synt_C"/>
    <property type="match status" value="1"/>
</dbReference>
<accession>A0AAN9YDM9</accession>
<reference evidence="6 7" key="1">
    <citation type="journal article" date="2023" name="PLoS ONE">
        <title>Cytospora paraplurivora sp. nov. isolated from orchards with fruit tree decline syndrome in Ontario, Canada.</title>
        <authorList>
            <person name="Ilyukhin E."/>
            <person name="Nguyen H.D.T."/>
            <person name="Castle A.J."/>
            <person name="Ellouze W."/>
        </authorList>
    </citation>
    <scope>NUCLEOTIDE SEQUENCE [LARGE SCALE GENOMIC DNA]</scope>
    <source>
        <strain evidence="6 7">FDS-564</strain>
    </source>
</reference>
<dbReference type="SUPFAM" id="SSF53901">
    <property type="entry name" value="Thiolase-like"/>
    <property type="match status" value="2"/>
</dbReference>
<dbReference type="AlphaFoldDB" id="A0AAN9YDM9"/>
<name>A0AAN9YDM9_9PEZI</name>
<dbReference type="InterPro" id="IPR016039">
    <property type="entry name" value="Thiolase-like"/>
</dbReference>
<evidence type="ECO:0000256" key="1">
    <source>
        <dbReference type="ARBA" id="ARBA00005531"/>
    </source>
</evidence>
<organism evidence="6 7">
    <name type="scientific">Cytospora paraplurivora</name>
    <dbReference type="NCBI Taxonomy" id="2898453"/>
    <lineage>
        <taxon>Eukaryota</taxon>
        <taxon>Fungi</taxon>
        <taxon>Dikarya</taxon>
        <taxon>Ascomycota</taxon>
        <taxon>Pezizomycotina</taxon>
        <taxon>Sordariomycetes</taxon>
        <taxon>Sordariomycetidae</taxon>
        <taxon>Diaporthales</taxon>
        <taxon>Cytosporaceae</taxon>
        <taxon>Cytospora</taxon>
    </lineage>
</organism>
<keyword evidence="3" id="KW-0012">Acyltransferase</keyword>
<dbReference type="InterPro" id="IPR012328">
    <property type="entry name" value="Chalcone/stilbene_synt_C"/>
</dbReference>
<comment type="similarity">
    <text evidence="1 3">Belongs to the thiolase-like superfamily. Chalcone/stilbene synthases family.</text>
</comment>
<evidence type="ECO:0000313" key="7">
    <source>
        <dbReference type="Proteomes" id="UP001320245"/>
    </source>
</evidence>
<dbReference type="EMBL" id="JAJSPL020000032">
    <property type="protein sequence ID" value="KAK7736709.1"/>
    <property type="molecule type" value="Genomic_DNA"/>
</dbReference>
<evidence type="ECO:0000259" key="5">
    <source>
        <dbReference type="Pfam" id="PF02797"/>
    </source>
</evidence>
<feature type="domain" description="Chalcone/stilbene synthase C-terminal" evidence="5">
    <location>
        <begin position="256"/>
        <end position="392"/>
    </location>
</feature>
<dbReference type="PANTHER" id="PTHR11877:SF46">
    <property type="entry name" value="TYPE III POLYKETIDE SYNTHASE A"/>
    <property type="match status" value="1"/>
</dbReference>
<comment type="caution">
    <text evidence="6">The sequence shown here is derived from an EMBL/GenBank/DDBJ whole genome shotgun (WGS) entry which is preliminary data.</text>
</comment>
<evidence type="ECO:0000256" key="3">
    <source>
        <dbReference type="RuleBase" id="RU003633"/>
    </source>
</evidence>
<gene>
    <name evidence="6" type="ORF">SLS53_006919</name>
</gene>
<dbReference type="Gene3D" id="3.40.47.10">
    <property type="match status" value="2"/>
</dbReference>
<proteinExistence type="inferred from homology"/>
<sequence>MTVMNGNGTHGAYGQPGLWITGLSHQYPAYLCGPERLEELATRFYDVERPGLKKLLQVNRASGIDQRPCIQDMGSSSAFLHRPEMPTITDLNAIWHKAGVDLAAQACRKALKEWGGALSDITHVVACTTTCYGNPGVDLLVAERLGLGPEVERVLLAGVGCAGGLSIMRVAAQLACGAAARQRPARILAFACELCTTNARQELADAEASTSPEDISIAAALFSDGAAAFVLSNEAGLLQDSGRGPLFQLIDWDNATIPKTMEQMGWDLCPTGYRIVLTRDVATQAAGAVAPMFSKMLPSFRDKAGLPHATAADLDWALHPGGKAIINGVQDSMGLSESQLSATRHIYQTRGNSSSPTALIVLDTLRKAEGGKDDIVAVSFGPGMAIEMAFLRRCHPVDDDSD</sequence>
<dbReference type="PANTHER" id="PTHR11877">
    <property type="entry name" value="HYDROXYMETHYLGLUTARYL-COA SYNTHASE"/>
    <property type="match status" value="1"/>
</dbReference>
<dbReference type="InterPro" id="IPR001099">
    <property type="entry name" value="Chalcone/stilbene_synt_N"/>
</dbReference>
<dbReference type="PIRSF" id="PIRSF000451">
    <property type="entry name" value="PKS_III"/>
    <property type="match status" value="1"/>
</dbReference>
<dbReference type="GO" id="GO:0030639">
    <property type="term" value="P:polyketide biosynthetic process"/>
    <property type="evidence" value="ECO:0007669"/>
    <property type="project" value="TreeGrafter"/>
</dbReference>
<feature type="domain" description="Chalcone/stilbene synthase N-terminal" evidence="4">
    <location>
        <begin position="85"/>
        <end position="232"/>
    </location>
</feature>
<evidence type="ECO:0000256" key="2">
    <source>
        <dbReference type="ARBA" id="ARBA00022679"/>
    </source>
</evidence>
<dbReference type="InterPro" id="IPR011141">
    <property type="entry name" value="Polyketide_synthase_type-III"/>
</dbReference>
<keyword evidence="2 3" id="KW-0808">Transferase</keyword>
<evidence type="ECO:0000259" key="4">
    <source>
        <dbReference type="Pfam" id="PF00195"/>
    </source>
</evidence>
<dbReference type="GO" id="GO:0016747">
    <property type="term" value="F:acyltransferase activity, transferring groups other than amino-acyl groups"/>
    <property type="evidence" value="ECO:0007669"/>
    <property type="project" value="InterPro"/>
</dbReference>